<name>A0A8X6V8W0_TRICX</name>
<protein>
    <submittedName>
        <fullName evidence="1">Uncharacterized protein</fullName>
    </submittedName>
</protein>
<sequence length="87" mass="10283">MDRRTWVTVKRNLVVTSALTVAEQEFGNRLESISDRDKINRAIILNLPDLRQRSRMGKKSRFKEIECQLSEELMLQSVYKRIMCDHS</sequence>
<dbReference type="EMBL" id="BMAU01021197">
    <property type="protein sequence ID" value="GFX97364.1"/>
    <property type="molecule type" value="Genomic_DNA"/>
</dbReference>
<organism evidence="1 2">
    <name type="scientific">Trichonephila clavipes</name>
    <name type="common">Golden silk orbweaver</name>
    <name type="synonym">Nephila clavipes</name>
    <dbReference type="NCBI Taxonomy" id="2585209"/>
    <lineage>
        <taxon>Eukaryota</taxon>
        <taxon>Metazoa</taxon>
        <taxon>Ecdysozoa</taxon>
        <taxon>Arthropoda</taxon>
        <taxon>Chelicerata</taxon>
        <taxon>Arachnida</taxon>
        <taxon>Araneae</taxon>
        <taxon>Araneomorphae</taxon>
        <taxon>Entelegynae</taxon>
        <taxon>Araneoidea</taxon>
        <taxon>Nephilidae</taxon>
        <taxon>Trichonephila</taxon>
    </lineage>
</organism>
<evidence type="ECO:0000313" key="2">
    <source>
        <dbReference type="Proteomes" id="UP000887159"/>
    </source>
</evidence>
<comment type="caution">
    <text evidence="1">The sequence shown here is derived from an EMBL/GenBank/DDBJ whole genome shotgun (WGS) entry which is preliminary data.</text>
</comment>
<dbReference type="AlphaFoldDB" id="A0A8X6V8W0"/>
<dbReference type="Proteomes" id="UP000887159">
    <property type="component" value="Unassembled WGS sequence"/>
</dbReference>
<reference evidence="1" key="1">
    <citation type="submission" date="2020-08" db="EMBL/GenBank/DDBJ databases">
        <title>Multicomponent nature underlies the extraordinary mechanical properties of spider dragline silk.</title>
        <authorList>
            <person name="Kono N."/>
            <person name="Nakamura H."/>
            <person name="Mori M."/>
            <person name="Yoshida Y."/>
            <person name="Ohtoshi R."/>
            <person name="Malay A.D."/>
            <person name="Moran D.A.P."/>
            <person name="Tomita M."/>
            <person name="Numata K."/>
            <person name="Arakawa K."/>
        </authorList>
    </citation>
    <scope>NUCLEOTIDE SEQUENCE</scope>
</reference>
<keyword evidence="2" id="KW-1185">Reference proteome</keyword>
<accession>A0A8X6V8W0</accession>
<evidence type="ECO:0000313" key="1">
    <source>
        <dbReference type="EMBL" id="GFX97364.1"/>
    </source>
</evidence>
<gene>
    <name evidence="1" type="ORF">TNCV_1077351</name>
</gene>
<proteinExistence type="predicted"/>